<comment type="subcellular location">
    <subcellularLocation>
        <location evidence="2">Secreted</location>
    </subcellularLocation>
    <subcellularLocation>
        <location evidence="1">Target cell membrane</location>
        <topology evidence="1">Multi-pass membrane protein</topology>
    </subcellularLocation>
</comment>
<evidence type="ECO:0000256" key="18">
    <source>
        <dbReference type="ARBA" id="ARBA00023162"/>
    </source>
</evidence>
<evidence type="ECO:0000256" key="17">
    <source>
        <dbReference type="ARBA" id="ARBA00023157"/>
    </source>
</evidence>
<dbReference type="SMART" id="SM00192">
    <property type="entry name" value="LDLa"/>
    <property type="match status" value="1"/>
</dbReference>
<evidence type="ECO:0000256" key="3">
    <source>
        <dbReference type="ARBA" id="ARBA00009214"/>
    </source>
</evidence>
<dbReference type="AlphaFoldDB" id="A0A8B7AHV9"/>
<dbReference type="SMART" id="SM00209">
    <property type="entry name" value="TSP1"/>
    <property type="match status" value="2"/>
</dbReference>
<evidence type="ECO:0000256" key="2">
    <source>
        <dbReference type="ARBA" id="ARBA00004613"/>
    </source>
</evidence>
<evidence type="ECO:0000256" key="5">
    <source>
        <dbReference type="ARBA" id="ARBA00022525"/>
    </source>
</evidence>
<dbReference type="InterPro" id="IPR002172">
    <property type="entry name" value="LDrepeatLR_classA_rpt"/>
</dbReference>
<dbReference type="Gene3D" id="2.20.100.10">
    <property type="entry name" value="Thrombospondin type-1 (TSP1) repeat"/>
    <property type="match status" value="1"/>
</dbReference>
<keyword evidence="13" id="KW-0391">Immunity</keyword>
<dbReference type="CDD" id="cd00112">
    <property type="entry name" value="LDLa"/>
    <property type="match status" value="1"/>
</dbReference>
<dbReference type="Proteomes" id="UP000694850">
    <property type="component" value="Unplaced"/>
</dbReference>
<dbReference type="GO" id="GO:0044218">
    <property type="term" value="C:other organism cell membrane"/>
    <property type="evidence" value="ECO:0007669"/>
    <property type="project" value="UniProtKB-KW"/>
</dbReference>
<dbReference type="OrthoDB" id="6150863at2759"/>
<keyword evidence="9" id="KW-0812">Transmembrane</keyword>
<keyword evidence="7" id="KW-1052">Target cell membrane</keyword>
<dbReference type="RefSeq" id="XP_007945606.1">
    <property type="nucleotide sequence ID" value="XM_007947415.1"/>
</dbReference>
<keyword evidence="15" id="KW-0473">Membrane attack complex</keyword>
<proteinExistence type="inferred from homology"/>
<dbReference type="InterPro" id="IPR020864">
    <property type="entry name" value="MACPF"/>
</dbReference>
<dbReference type="GO" id="GO:0005579">
    <property type="term" value="C:membrane attack complex"/>
    <property type="evidence" value="ECO:0007669"/>
    <property type="project" value="UniProtKB-KW"/>
</dbReference>
<keyword evidence="10" id="KW-0732">Signal</keyword>
<keyword evidence="18" id="KW-0179">Complement alternate pathway</keyword>
<dbReference type="InterPro" id="IPR020863">
    <property type="entry name" value="MACPF_CS"/>
</dbReference>
<evidence type="ECO:0000256" key="16">
    <source>
        <dbReference type="ARBA" id="ARBA00023136"/>
    </source>
</evidence>
<dbReference type="Gene3D" id="4.10.400.10">
    <property type="entry name" value="Low-density Lipoprotein Receptor"/>
    <property type="match status" value="1"/>
</dbReference>
<evidence type="ECO:0000256" key="7">
    <source>
        <dbReference type="ARBA" id="ARBA00022537"/>
    </source>
</evidence>
<evidence type="ECO:0000256" key="11">
    <source>
        <dbReference type="ARBA" id="ARBA00022737"/>
    </source>
</evidence>
<keyword evidence="5" id="KW-0964">Secreted</keyword>
<organism evidence="24 25">
    <name type="scientific">Orycteropus afer afer</name>
    <dbReference type="NCBI Taxonomy" id="1230840"/>
    <lineage>
        <taxon>Eukaryota</taxon>
        <taxon>Metazoa</taxon>
        <taxon>Chordata</taxon>
        <taxon>Craniata</taxon>
        <taxon>Vertebrata</taxon>
        <taxon>Euteleostomi</taxon>
        <taxon>Mammalia</taxon>
        <taxon>Eutheria</taxon>
        <taxon>Afrotheria</taxon>
        <taxon>Tubulidentata</taxon>
        <taxon>Orycteropodidae</taxon>
        <taxon>Orycteropus</taxon>
    </lineage>
</organism>
<dbReference type="InterPro" id="IPR023415">
    <property type="entry name" value="LDLR_class-A_CS"/>
</dbReference>
<keyword evidence="4" id="KW-1134">Transmembrane beta strand</keyword>
<evidence type="ECO:0000256" key="8">
    <source>
        <dbReference type="ARBA" id="ARBA00022588"/>
    </source>
</evidence>
<keyword evidence="17 22" id="KW-1015">Disulfide bond</keyword>
<evidence type="ECO:0000256" key="19">
    <source>
        <dbReference type="ARBA" id="ARBA00023180"/>
    </source>
</evidence>
<dbReference type="PROSITE" id="PS51412">
    <property type="entry name" value="MACPF_2"/>
    <property type="match status" value="1"/>
</dbReference>
<evidence type="ECO:0000256" key="9">
    <source>
        <dbReference type="ARBA" id="ARBA00022692"/>
    </source>
</evidence>
<evidence type="ECO:0000256" key="21">
    <source>
        <dbReference type="ARBA" id="ARBA00093472"/>
    </source>
</evidence>
<dbReference type="Pfam" id="PF01823">
    <property type="entry name" value="MACPF"/>
    <property type="match status" value="1"/>
</dbReference>
<keyword evidence="14" id="KW-0180">Complement pathway</keyword>
<accession>A0A8B7AHV9</accession>
<keyword evidence="8" id="KW-0399">Innate immunity</keyword>
<dbReference type="GO" id="GO:0006958">
    <property type="term" value="P:complement activation, classical pathway"/>
    <property type="evidence" value="ECO:0007669"/>
    <property type="project" value="UniProtKB-KW"/>
</dbReference>
<evidence type="ECO:0000256" key="20">
    <source>
        <dbReference type="ARBA" id="ARBA00023298"/>
    </source>
</evidence>
<keyword evidence="24" id="KW-1185">Reference proteome</keyword>
<keyword evidence="16" id="KW-0472">Membrane</keyword>
<dbReference type="PROSITE" id="PS00279">
    <property type="entry name" value="MACPF_1"/>
    <property type="match status" value="1"/>
</dbReference>
<evidence type="ECO:0000313" key="24">
    <source>
        <dbReference type="Proteomes" id="UP000694850"/>
    </source>
</evidence>
<dbReference type="InterPro" id="IPR048831">
    <property type="entry name" value="C8A_B_C6_EGF-like"/>
</dbReference>
<dbReference type="CTD" id="731"/>
<keyword evidence="6" id="KW-0245">EGF-like domain</keyword>
<dbReference type="Pfam" id="PF00057">
    <property type="entry name" value="Ldl_recept_a"/>
    <property type="match status" value="1"/>
</dbReference>
<name>A0A8B7AHV9_ORYAF</name>
<evidence type="ECO:0000256" key="10">
    <source>
        <dbReference type="ARBA" id="ARBA00022729"/>
    </source>
</evidence>
<dbReference type="SUPFAM" id="SSF57184">
    <property type="entry name" value="Growth factor receptor domain"/>
    <property type="match status" value="1"/>
</dbReference>
<evidence type="ECO:0000256" key="13">
    <source>
        <dbReference type="ARBA" id="ARBA00022859"/>
    </source>
</evidence>
<feature type="disulfide bond" evidence="22">
    <location>
        <begin position="151"/>
        <end position="163"/>
    </location>
</feature>
<keyword evidence="19" id="KW-0325">Glycoprotein</keyword>
<comment type="similarity">
    <text evidence="3">Belongs to the complement C6/C7/C8/C9 family.</text>
</comment>
<dbReference type="PRINTS" id="PR01705">
    <property type="entry name" value="TSP1REPEAT"/>
</dbReference>
<dbReference type="GO" id="GO:0005576">
    <property type="term" value="C:extracellular region"/>
    <property type="evidence" value="ECO:0007669"/>
    <property type="project" value="UniProtKB-SubCell"/>
</dbReference>
<dbReference type="Pfam" id="PF21195">
    <property type="entry name" value="EGF_C8A_B_C6"/>
    <property type="match status" value="1"/>
</dbReference>
<dbReference type="SUPFAM" id="SSF82895">
    <property type="entry name" value="TSP-1 type 1 repeat"/>
    <property type="match status" value="2"/>
</dbReference>
<evidence type="ECO:0000256" key="1">
    <source>
        <dbReference type="ARBA" id="ARBA00004276"/>
    </source>
</evidence>
<dbReference type="InterPro" id="IPR001862">
    <property type="entry name" value="MAC_perforin"/>
</dbReference>
<evidence type="ECO:0000313" key="25">
    <source>
        <dbReference type="RefSeq" id="XP_007945606.1"/>
    </source>
</evidence>
<evidence type="ECO:0000256" key="6">
    <source>
        <dbReference type="ARBA" id="ARBA00022536"/>
    </source>
</evidence>
<evidence type="ECO:0000259" key="23">
    <source>
        <dbReference type="PROSITE" id="PS51412"/>
    </source>
</evidence>
<keyword evidence="12" id="KW-0204">Cytolysis</keyword>
<dbReference type="PRINTS" id="PR00764">
    <property type="entry name" value="COMPLEMENTC9"/>
</dbReference>
<dbReference type="PROSITE" id="PS01209">
    <property type="entry name" value="LDLRA_1"/>
    <property type="match status" value="1"/>
</dbReference>
<sequence>MYKEGVCGLPSRLDSFDNPNKGDNCTIHHGRVEEVARLSKAVAMLDVIGNFPALHLGQPVFDVAAAAVNRMEVFPLFRRVSRADQVPTPTAVSCQLSSWSEWTECFPCQDHKYRYRSLLQPSKFGGAICSGDVWDQASCHSPTPCLRQAQCGQDFQCKETGRCLKRHLLCNGDRDCLDGSDEDDCEDVRVIDNDCSQYDPIPGSERAALGYNVLTQEEAQSVYDARYYGGQCETVYNGEWRELRYDPTCERLYYGDDEKYFRKPYNFLMYHFEALADTEMSSELYDDAHSLLSAVKNEASVSAGVTVGVGFRRVPIRVEVGVSGSKDSSFLNKLNNYNEKKYNFMRISTKVRTAHFKMRRDNIVLDEGMLDSLMELPEQYNYGMYAKFINDYGTHYVTSGSMGGIYEYILVLDKEHMESSGVTSNEVEKCFGGSVGIDYAFKNTIGIGGTFSGGSCTKSGTGKTENDMKNMGVEDIISRVRDGSTGWGGGLTEKRSIITYRFWGRSLKYNPIVIDFEMQPIYELLRHTNLASLKAKSRNLQQALDQYLLEFNACRCGPCFNNGEPILDGTRCRCQCPLGRWGPACEQMGQEGAEADGRWSCWSSWSACRAGTRERRRECNNPAPKNGGATCPGRKVQTQAC</sequence>
<evidence type="ECO:0000256" key="15">
    <source>
        <dbReference type="ARBA" id="ARBA00023058"/>
    </source>
</evidence>
<comment type="subunit">
    <text evidence="21">Heterotrimer of 3 chains: alpha (C8A), beta (C8B) and gamma (C8G); the alpha and gamma chains are disulfide bonded. Component of the membrane attack complex (MAC), composed of complement C5b, C6, C7, C8A, C8B, C8G and multiple copies of the pore-forming subunit C9.</text>
</comment>
<dbReference type="PANTHER" id="PTHR45742:SF1">
    <property type="entry name" value="COMPLEMENT COMPONENT C8 ALPHA CHAIN"/>
    <property type="match status" value="1"/>
</dbReference>
<dbReference type="GO" id="GO:0006957">
    <property type="term" value="P:complement activation, alternative pathway"/>
    <property type="evidence" value="ECO:0007669"/>
    <property type="project" value="UniProtKB-KW"/>
</dbReference>
<evidence type="ECO:0000256" key="14">
    <source>
        <dbReference type="ARBA" id="ARBA00022875"/>
    </source>
</evidence>
<dbReference type="PANTHER" id="PTHR45742">
    <property type="entry name" value="COMPLEMENT COMPONENT C6"/>
    <property type="match status" value="1"/>
</dbReference>
<evidence type="ECO:0000256" key="22">
    <source>
        <dbReference type="PROSITE-ProRule" id="PRU00124"/>
    </source>
</evidence>
<protein>
    <submittedName>
        <fullName evidence="25">Complement component C8 alpha chain</fullName>
    </submittedName>
</protein>
<dbReference type="InterPro" id="IPR009030">
    <property type="entry name" value="Growth_fac_rcpt_cys_sf"/>
</dbReference>
<dbReference type="FunFam" id="4.10.400.10:FF:000069">
    <property type="entry name" value="complement component C8 beta chain"/>
    <property type="match status" value="1"/>
</dbReference>
<evidence type="ECO:0000256" key="12">
    <source>
        <dbReference type="ARBA" id="ARBA00022852"/>
    </source>
</evidence>
<dbReference type="SMART" id="SM00457">
    <property type="entry name" value="MACPF"/>
    <property type="match status" value="1"/>
</dbReference>
<dbReference type="InterPro" id="IPR036383">
    <property type="entry name" value="TSP1_rpt_sf"/>
</dbReference>
<feature type="disulfide bond" evidence="22">
    <location>
        <begin position="170"/>
        <end position="185"/>
    </location>
</feature>
<evidence type="ECO:0000256" key="4">
    <source>
        <dbReference type="ARBA" id="ARBA00022452"/>
    </source>
</evidence>
<comment type="caution">
    <text evidence="22">Lacks conserved residue(s) required for the propagation of feature annotation.</text>
</comment>
<gene>
    <name evidence="25" type="primary">C8A</name>
</gene>
<dbReference type="GeneID" id="103202519"/>
<keyword evidence="20" id="KW-1053">Target membrane</keyword>
<dbReference type="PROSITE" id="PS50092">
    <property type="entry name" value="TSP1"/>
    <property type="match status" value="2"/>
</dbReference>
<dbReference type="Pfam" id="PF00090">
    <property type="entry name" value="TSP_1"/>
    <property type="match status" value="2"/>
</dbReference>
<feature type="domain" description="MACPF" evidence="23">
    <location>
        <begin position="191"/>
        <end position="555"/>
    </location>
</feature>
<dbReference type="PROSITE" id="PS50068">
    <property type="entry name" value="LDLRA_2"/>
    <property type="match status" value="1"/>
</dbReference>
<reference evidence="25" key="1">
    <citation type="submission" date="2025-08" db="UniProtKB">
        <authorList>
            <consortium name="RefSeq"/>
        </authorList>
    </citation>
    <scope>IDENTIFICATION</scope>
</reference>
<keyword evidence="11" id="KW-0677">Repeat</keyword>
<dbReference type="InterPro" id="IPR000884">
    <property type="entry name" value="TSP1_rpt"/>
</dbReference>
<dbReference type="InterPro" id="IPR036055">
    <property type="entry name" value="LDL_receptor-like_sf"/>
</dbReference>
<dbReference type="GO" id="GO:0031640">
    <property type="term" value="P:killing of cells of another organism"/>
    <property type="evidence" value="ECO:0007669"/>
    <property type="project" value="UniProtKB-KW"/>
</dbReference>